<dbReference type="InterPro" id="IPR011051">
    <property type="entry name" value="RmlC_Cupin_sf"/>
</dbReference>
<dbReference type="InterPro" id="IPR001929">
    <property type="entry name" value="Germin"/>
</dbReference>
<dbReference type="GO" id="GO:0030145">
    <property type="term" value="F:manganese ion binding"/>
    <property type="evidence" value="ECO:0007669"/>
    <property type="project" value="InterPro"/>
</dbReference>
<dbReference type="SUPFAM" id="SSF51182">
    <property type="entry name" value="RmlC-like cupins"/>
    <property type="match status" value="1"/>
</dbReference>
<evidence type="ECO:0000256" key="16">
    <source>
        <dbReference type="PIRSR" id="PIRSR601929-2"/>
    </source>
</evidence>
<dbReference type="InterPro" id="IPR006045">
    <property type="entry name" value="Cupin_1"/>
</dbReference>
<dbReference type="EMBL" id="JACTNZ010000011">
    <property type="protein sequence ID" value="KAG5525599.1"/>
    <property type="molecule type" value="Genomic_DNA"/>
</dbReference>
<keyword evidence="6 15" id="KW-0479">Metal-binding</keyword>
<evidence type="ECO:0000256" key="10">
    <source>
        <dbReference type="ARBA" id="ARBA00049204"/>
    </source>
</evidence>
<comment type="function">
    <text evidence="11">May interact with bacterial adhesins thereby protecting the reproductive tissues from microbial attack. Has no oxalate oxidase activity.</text>
</comment>
<evidence type="ECO:0000256" key="12">
    <source>
        <dbReference type="ARBA" id="ARBA00064720"/>
    </source>
</evidence>
<feature type="compositionally biased region" description="Polar residues" evidence="18">
    <location>
        <begin position="71"/>
        <end position="107"/>
    </location>
</feature>
<feature type="disulfide bond" evidence="17">
    <location>
        <begin position="442"/>
        <end position="457"/>
    </location>
</feature>
<evidence type="ECO:0000256" key="1">
    <source>
        <dbReference type="ARBA" id="ARBA00004271"/>
    </source>
</evidence>
<accession>A0AAV6IEZ7</accession>
<dbReference type="PANTHER" id="PTHR31238">
    <property type="entry name" value="GERMIN-LIKE PROTEIN SUBFAMILY 3 MEMBER 3"/>
    <property type="match status" value="1"/>
</dbReference>
<evidence type="ECO:0000256" key="3">
    <source>
        <dbReference type="ARBA" id="ARBA00012682"/>
    </source>
</evidence>
<keyword evidence="5" id="KW-0964">Secreted</keyword>
<evidence type="ECO:0000256" key="6">
    <source>
        <dbReference type="ARBA" id="ARBA00022723"/>
    </source>
</evidence>
<dbReference type="Proteomes" id="UP000823749">
    <property type="component" value="Chromosome 11"/>
</dbReference>
<keyword evidence="8 17" id="KW-1015">Disulfide bond</keyword>
<evidence type="ECO:0000256" key="2">
    <source>
        <dbReference type="ARBA" id="ARBA00007456"/>
    </source>
</evidence>
<evidence type="ECO:0000256" key="9">
    <source>
        <dbReference type="ARBA" id="ARBA00023211"/>
    </source>
</evidence>
<dbReference type="CDD" id="cd02241">
    <property type="entry name" value="cupin_OxOx"/>
    <property type="match status" value="1"/>
</dbReference>
<dbReference type="Gene3D" id="2.60.120.10">
    <property type="entry name" value="Jelly Rolls"/>
    <property type="match status" value="1"/>
</dbReference>
<dbReference type="InterPro" id="IPR019780">
    <property type="entry name" value="Germin_Mn-BS"/>
</dbReference>
<protein>
    <recommendedName>
        <fullName evidence="13">Nectarin-1</fullName>
        <ecNumber evidence="3">1.15.1.1</ecNumber>
    </recommendedName>
    <alternativeName>
        <fullName evidence="14">Superoxide dismutase [Mn]</fullName>
    </alternativeName>
</protein>
<keyword evidence="9 15" id="KW-0464">Manganese</keyword>
<dbReference type="GO" id="GO:0004784">
    <property type="term" value="F:superoxide dismutase activity"/>
    <property type="evidence" value="ECO:0007669"/>
    <property type="project" value="UniProtKB-EC"/>
</dbReference>
<evidence type="ECO:0000256" key="15">
    <source>
        <dbReference type="PIRSR" id="PIRSR601929-1"/>
    </source>
</evidence>
<feature type="binding site" evidence="15">
    <location>
        <position position="514"/>
    </location>
    <ligand>
        <name>oxalate</name>
        <dbReference type="ChEBI" id="CHEBI:30623"/>
    </ligand>
</feature>
<dbReference type="GO" id="GO:2000280">
    <property type="term" value="P:regulation of root development"/>
    <property type="evidence" value="ECO:0007669"/>
    <property type="project" value="UniProtKB-ARBA"/>
</dbReference>
<comment type="subunit">
    <text evidence="12">Monomer. In the absence of manganese, it forms tetrameric and pentameric forms which show superoxide dismutase activity.</text>
</comment>
<dbReference type="InterPro" id="IPR014710">
    <property type="entry name" value="RmlC-like_jellyroll"/>
</dbReference>
<dbReference type="SMART" id="SM00835">
    <property type="entry name" value="Cupin_1"/>
    <property type="match status" value="1"/>
</dbReference>
<name>A0AAV6IEZ7_9ERIC</name>
<dbReference type="GO" id="GO:0010497">
    <property type="term" value="P:plasmodesmata-mediated intercellular transport"/>
    <property type="evidence" value="ECO:0007669"/>
    <property type="project" value="UniProtKB-ARBA"/>
</dbReference>
<feature type="region of interest" description="Disordered" evidence="18">
    <location>
        <begin position="31"/>
        <end position="181"/>
    </location>
</feature>
<feature type="binding site" evidence="16">
    <location>
        <position position="519"/>
    </location>
    <ligand>
        <name>Mn(2+)</name>
        <dbReference type="ChEBI" id="CHEBI:29035"/>
    </ligand>
</feature>
<dbReference type="PRINTS" id="PR00325">
    <property type="entry name" value="GERMIN"/>
</dbReference>
<evidence type="ECO:0000256" key="11">
    <source>
        <dbReference type="ARBA" id="ARBA00058969"/>
    </source>
</evidence>
<dbReference type="AlphaFoldDB" id="A0AAV6IEZ7"/>
<organism evidence="20 21">
    <name type="scientific">Rhododendron griersonianum</name>
    <dbReference type="NCBI Taxonomy" id="479676"/>
    <lineage>
        <taxon>Eukaryota</taxon>
        <taxon>Viridiplantae</taxon>
        <taxon>Streptophyta</taxon>
        <taxon>Embryophyta</taxon>
        <taxon>Tracheophyta</taxon>
        <taxon>Spermatophyta</taxon>
        <taxon>Magnoliopsida</taxon>
        <taxon>eudicotyledons</taxon>
        <taxon>Gunneridae</taxon>
        <taxon>Pentapetalae</taxon>
        <taxon>asterids</taxon>
        <taxon>Ericales</taxon>
        <taxon>Ericaceae</taxon>
        <taxon>Ericoideae</taxon>
        <taxon>Rhodoreae</taxon>
        <taxon>Rhododendron</taxon>
    </lineage>
</organism>
<keyword evidence="7" id="KW-0732">Signal</keyword>
<comment type="similarity">
    <text evidence="2">Belongs to the germin family.</text>
</comment>
<feature type="domain" description="Cupin type-1" evidence="19">
    <location>
        <begin position="469"/>
        <end position="585"/>
    </location>
</feature>
<evidence type="ECO:0000256" key="4">
    <source>
        <dbReference type="ARBA" id="ARBA00022523"/>
    </source>
</evidence>
<evidence type="ECO:0000256" key="5">
    <source>
        <dbReference type="ARBA" id="ARBA00022525"/>
    </source>
</evidence>
<comment type="caution">
    <text evidence="20">The sequence shown here is derived from an EMBL/GenBank/DDBJ whole genome shotgun (WGS) entry which is preliminary data.</text>
</comment>
<dbReference type="GO" id="GO:0009506">
    <property type="term" value="C:plasmodesma"/>
    <property type="evidence" value="ECO:0007669"/>
    <property type="project" value="UniProtKB-ARBA"/>
</dbReference>
<evidence type="ECO:0000256" key="18">
    <source>
        <dbReference type="SAM" id="MobiDB-lite"/>
    </source>
</evidence>
<evidence type="ECO:0000256" key="8">
    <source>
        <dbReference type="ARBA" id="ARBA00023157"/>
    </source>
</evidence>
<dbReference type="PROSITE" id="PS00725">
    <property type="entry name" value="GERMIN"/>
    <property type="match status" value="1"/>
</dbReference>
<dbReference type="GO" id="GO:0048046">
    <property type="term" value="C:apoplast"/>
    <property type="evidence" value="ECO:0007669"/>
    <property type="project" value="UniProtKB-SubCell"/>
</dbReference>
<evidence type="ECO:0000256" key="7">
    <source>
        <dbReference type="ARBA" id="ARBA00022729"/>
    </source>
</evidence>
<feature type="binding site" evidence="15">
    <location>
        <position position="524"/>
    </location>
    <ligand>
        <name>oxalate</name>
        <dbReference type="ChEBI" id="CHEBI:30623"/>
    </ligand>
</feature>
<dbReference type="FunFam" id="2.60.120.10:FF:000025">
    <property type="entry name" value="germin-like protein subfamily 2 member 1"/>
    <property type="match status" value="1"/>
</dbReference>
<feature type="binding site" evidence="15">
    <location>
        <position position="519"/>
    </location>
    <ligand>
        <name>oxalate</name>
        <dbReference type="ChEBI" id="CHEBI:30623"/>
    </ligand>
</feature>
<comment type="catalytic activity">
    <reaction evidence="10">
        <text>2 superoxide + 2 H(+) = H2O2 + O2</text>
        <dbReference type="Rhea" id="RHEA:20696"/>
        <dbReference type="ChEBI" id="CHEBI:15378"/>
        <dbReference type="ChEBI" id="CHEBI:15379"/>
        <dbReference type="ChEBI" id="CHEBI:16240"/>
        <dbReference type="ChEBI" id="CHEBI:18421"/>
        <dbReference type="EC" id="1.15.1.1"/>
    </reaction>
</comment>
<dbReference type="InterPro" id="IPR004252">
    <property type="entry name" value="Probable_transposase_24"/>
</dbReference>
<evidence type="ECO:0000313" key="20">
    <source>
        <dbReference type="EMBL" id="KAG5525599.1"/>
    </source>
</evidence>
<evidence type="ECO:0000256" key="13">
    <source>
        <dbReference type="ARBA" id="ARBA00070015"/>
    </source>
</evidence>
<sequence>MTMMREIPKLEYEQAFGVLTPAWLVTTTKNNATPFMDDDDNESVSFEQEAIEMPPGHRNVRGHRDTPSPPQSVTRSPTQGLTSSPHTPSPLQNVIPSPTQELTSSPHTPSPPQNVTPSPTQGLTSSPPQGLIPSPHTPSPHQSGTPSPPQGLTSSTPPIVAQSSQVNGAGPSSSKRVRGPTVGKSLDKFIAHHEGKKLVVTVPEEMKAFCGVNATMAATDLGVQIRRFCPIQGFAHSWKSVDPMAKIAILQSNRDKFDIVDGTEGNSLADAVTDNKASRLYKDWKCNMRRHYRKLRKAKVDPYSSPYSGMHIDDWKYLIDKVFKDPKIRKRCIAGKKNRKKLPFNHTMGSKSFPAAMSIEAEGNDNELPDFCKFFKKSHTLKKTKEWIKPTCAVLHKHNTFIIHLLAMVASGKLSVVVVMVLVIATISNSVSADPDMLQDVCVADLNNGVKMNGFACKASFSASDFFFAGLAMPKPTNNMLGLAVTPANVMQIPGLNTLGVSMARVDFGPGGLNPPHTHPRGTEILFVLYGELDVGFITTANVLISMTIKQGDIFTVPKGLVHFQINNGKGPAAVIAAFDSQNPGV</sequence>
<comment type="subcellular location">
    <subcellularLocation>
        <location evidence="1">Secreted</location>
        <location evidence="1">Extracellular space</location>
        <location evidence="1">Apoplast</location>
    </subcellularLocation>
</comment>
<evidence type="ECO:0000259" key="19">
    <source>
        <dbReference type="SMART" id="SM00835"/>
    </source>
</evidence>
<feature type="binding site" evidence="16">
    <location>
        <position position="524"/>
    </location>
    <ligand>
        <name>Mn(2+)</name>
        <dbReference type="ChEBI" id="CHEBI:29035"/>
    </ligand>
</feature>
<evidence type="ECO:0000313" key="21">
    <source>
        <dbReference type="Proteomes" id="UP000823749"/>
    </source>
</evidence>
<dbReference type="Pfam" id="PF00190">
    <property type="entry name" value="Cupin_1"/>
    <property type="match status" value="1"/>
</dbReference>
<evidence type="ECO:0000256" key="17">
    <source>
        <dbReference type="PIRSR" id="PIRSR601929-3"/>
    </source>
</evidence>
<feature type="binding site" evidence="16">
    <location>
        <position position="563"/>
    </location>
    <ligand>
        <name>Mn(2+)</name>
        <dbReference type="ChEBI" id="CHEBI:29035"/>
    </ligand>
</feature>
<feature type="compositionally biased region" description="Polar residues" evidence="18">
    <location>
        <begin position="115"/>
        <end position="128"/>
    </location>
</feature>
<proteinExistence type="inferred from homology"/>
<feature type="binding site" evidence="16">
    <location>
        <position position="517"/>
    </location>
    <ligand>
        <name>Mn(2+)</name>
        <dbReference type="ChEBI" id="CHEBI:29035"/>
    </ligand>
</feature>
<feature type="compositionally biased region" description="Polar residues" evidence="18">
    <location>
        <begin position="139"/>
        <end position="174"/>
    </location>
</feature>
<dbReference type="Pfam" id="PF03004">
    <property type="entry name" value="Transposase_24"/>
    <property type="match status" value="1"/>
</dbReference>
<keyword evidence="21" id="KW-1185">Reference proteome</keyword>
<keyword evidence="4" id="KW-0052">Apoplast</keyword>
<gene>
    <name evidence="20" type="ORF">RHGRI_032040</name>
</gene>
<dbReference type="EC" id="1.15.1.1" evidence="3"/>
<evidence type="ECO:0000256" key="14">
    <source>
        <dbReference type="ARBA" id="ARBA00078725"/>
    </source>
</evidence>
<reference evidence="20" key="1">
    <citation type="submission" date="2020-08" db="EMBL/GenBank/DDBJ databases">
        <title>Plant Genome Project.</title>
        <authorList>
            <person name="Zhang R.-G."/>
        </authorList>
    </citation>
    <scope>NUCLEOTIDE SEQUENCE</scope>
    <source>
        <strain evidence="20">WSP0</strain>
        <tissue evidence="20">Leaf</tissue>
    </source>
</reference>